<organism evidence="1 2">
    <name type="scientific">Aquimarina aggregata</name>
    <dbReference type="NCBI Taxonomy" id="1642818"/>
    <lineage>
        <taxon>Bacteria</taxon>
        <taxon>Pseudomonadati</taxon>
        <taxon>Bacteroidota</taxon>
        <taxon>Flavobacteriia</taxon>
        <taxon>Flavobacteriales</taxon>
        <taxon>Flavobacteriaceae</taxon>
        <taxon>Aquimarina</taxon>
    </lineage>
</organism>
<dbReference type="Proteomes" id="UP000076715">
    <property type="component" value="Unassembled WGS sequence"/>
</dbReference>
<proteinExistence type="predicted"/>
<sequence>MDFKTIVHNINTRQIETFSTVQEFRSKTGISILSRKHRGLYWLWTNLDFSTLKKCTTKPNTKEVPIASLVSNRDGLKNICDLKKGKFRVVYNGIGGYHKTPPSFGLRERINQELYCNDPRTGTLNILNRDFKPEHWAVSFFDFDDPYNTEIVNVLKSENPYIAFAKELETVWRLEFGMPILCRY</sequence>
<accession>A0A162ZDV8</accession>
<comment type="caution">
    <text evidence="1">The sequence shown here is derived from an EMBL/GenBank/DDBJ whole genome shotgun (WGS) entry which is preliminary data.</text>
</comment>
<evidence type="ECO:0000313" key="1">
    <source>
        <dbReference type="EMBL" id="KZS39738.1"/>
    </source>
</evidence>
<protein>
    <submittedName>
        <fullName evidence="1">Uncharacterized protein</fullName>
    </submittedName>
</protein>
<dbReference type="OrthoDB" id="1443420at2"/>
<dbReference type="EMBL" id="LQRT01000024">
    <property type="protein sequence ID" value="KZS39738.1"/>
    <property type="molecule type" value="Genomic_DNA"/>
</dbReference>
<evidence type="ECO:0000313" key="2">
    <source>
        <dbReference type="Proteomes" id="UP000076715"/>
    </source>
</evidence>
<keyword evidence="2" id="KW-1185">Reference proteome</keyword>
<reference evidence="1 2" key="1">
    <citation type="submission" date="2016-01" db="EMBL/GenBank/DDBJ databases">
        <title>The draft genome sequence of Aquimarina sp. RZW4-3-2.</title>
        <authorList>
            <person name="Wang Y."/>
        </authorList>
    </citation>
    <scope>NUCLEOTIDE SEQUENCE [LARGE SCALE GENOMIC DNA]</scope>
    <source>
        <strain evidence="1 2">RZW4-3-2</strain>
    </source>
</reference>
<dbReference type="AlphaFoldDB" id="A0A162ZDV8"/>
<gene>
    <name evidence="1" type="ORF">AWE51_08795</name>
</gene>
<name>A0A162ZDV8_9FLAO</name>
<dbReference type="RefSeq" id="WP_066315524.1">
    <property type="nucleotide sequence ID" value="NZ_LQRT01000024.1"/>
</dbReference>
<dbReference type="STRING" id="1642818.AWE51_08795"/>